<dbReference type="AlphaFoldDB" id="A0A0S7BQ10"/>
<dbReference type="SUPFAM" id="SSF51182">
    <property type="entry name" value="RmlC-like cupins"/>
    <property type="match status" value="1"/>
</dbReference>
<dbReference type="OrthoDB" id="103089at2"/>
<protein>
    <recommendedName>
        <fullName evidence="3">Mannose-6-phosphate isomerase, class I</fullName>
    </recommendedName>
</protein>
<evidence type="ECO:0000313" key="2">
    <source>
        <dbReference type="Proteomes" id="UP000053370"/>
    </source>
</evidence>
<accession>A0A0S7BQ10</accession>
<evidence type="ECO:0008006" key="3">
    <source>
        <dbReference type="Google" id="ProtNLM"/>
    </source>
</evidence>
<gene>
    <name evidence="1" type="ORF">ATC1_13451</name>
</gene>
<sequence>MIKEKIRETFQNGKGVLHLTPTWVPRGFNEPGRRIRLHPDDYFAFGMDRGGISERWLGSVTVALNGPKTGPTEGMSFVLADESGHEKILFADVVEELGAEVIGKGLFDRYGTWPTFAKLYDYDKPLFHHLHLTEEKANKIGRHGKPEAYYFPVQYNAYLGRFPLTYFGFDPSVTKEEVINCIRNYDKFDTRITELSRAYRVKLGTGWYTPAGVIHAPASVVTYEPQWNSDVNTIMENVTMGEINPHNLLTDCQPESEKDNIESLFAQIDWEESTRPDYKQKYFRPPKSLPEKQKGMSEKWVAYANEWIAAKEVTIQPGALVTLHDQACYCALVVQGHGRFGAFECEAPGLLRYDQISGDEFFVSEDAAKKGIEIKNTGSYEPLVILQNFANNNPEVPAVV</sequence>
<name>A0A0S7BQ10_9CHLR</name>
<evidence type="ECO:0000313" key="1">
    <source>
        <dbReference type="EMBL" id="GAP40475.1"/>
    </source>
</evidence>
<dbReference type="InterPro" id="IPR011051">
    <property type="entry name" value="RmlC_Cupin_sf"/>
</dbReference>
<dbReference type="PATRIC" id="fig|1678840.3.peg.1736"/>
<dbReference type="EMBL" id="DF968181">
    <property type="protein sequence ID" value="GAP40475.1"/>
    <property type="molecule type" value="Genomic_DNA"/>
</dbReference>
<dbReference type="InterPro" id="IPR014710">
    <property type="entry name" value="RmlC-like_jellyroll"/>
</dbReference>
<proteinExistence type="predicted"/>
<dbReference type="RefSeq" id="WP_062279793.1">
    <property type="nucleotide sequence ID" value="NZ_DF968181.1"/>
</dbReference>
<organism evidence="1">
    <name type="scientific">Flexilinea flocculi</name>
    <dbReference type="NCBI Taxonomy" id="1678840"/>
    <lineage>
        <taxon>Bacteria</taxon>
        <taxon>Bacillati</taxon>
        <taxon>Chloroflexota</taxon>
        <taxon>Anaerolineae</taxon>
        <taxon>Anaerolineales</taxon>
        <taxon>Anaerolineaceae</taxon>
        <taxon>Flexilinea</taxon>
    </lineage>
</organism>
<dbReference type="Gene3D" id="2.60.120.10">
    <property type="entry name" value="Jelly Rolls"/>
    <property type="match status" value="1"/>
</dbReference>
<keyword evidence="2" id="KW-1185">Reference proteome</keyword>
<dbReference type="Proteomes" id="UP000053370">
    <property type="component" value="Unassembled WGS sequence"/>
</dbReference>
<dbReference type="STRING" id="1678840.ATC1_13451"/>
<reference evidence="1" key="1">
    <citation type="journal article" date="2015" name="Genome Announc.">
        <title>Draft Genome Sequence of Anaerolineae Strain TC1, a Novel Isolate from a Methanogenic Wastewater Treatment System.</title>
        <authorList>
            <person name="Matsuura N."/>
            <person name="Tourlousse D.M."/>
            <person name="Sun L."/>
            <person name="Toyonaga M."/>
            <person name="Kuroda K."/>
            <person name="Ohashi A."/>
            <person name="Cruz R."/>
            <person name="Yamaguchi T."/>
            <person name="Sekiguchi Y."/>
        </authorList>
    </citation>
    <scope>NUCLEOTIDE SEQUENCE [LARGE SCALE GENOMIC DNA]</scope>
    <source>
        <strain evidence="1">TC1</strain>
    </source>
</reference>